<evidence type="ECO:0000313" key="2">
    <source>
        <dbReference type="EMBL" id="KIH46696.1"/>
    </source>
</evidence>
<dbReference type="SUPFAM" id="SSF46458">
    <property type="entry name" value="Globin-like"/>
    <property type="match status" value="1"/>
</dbReference>
<name>A0A0C2FPB9_9BILA</name>
<dbReference type="GO" id="GO:0019825">
    <property type="term" value="F:oxygen binding"/>
    <property type="evidence" value="ECO:0007669"/>
    <property type="project" value="InterPro"/>
</dbReference>
<dbReference type="GO" id="GO:0020037">
    <property type="term" value="F:heme binding"/>
    <property type="evidence" value="ECO:0007669"/>
    <property type="project" value="InterPro"/>
</dbReference>
<dbReference type="OrthoDB" id="5786609at2759"/>
<evidence type="ECO:0008006" key="4">
    <source>
        <dbReference type="Google" id="ProtNLM"/>
    </source>
</evidence>
<feature type="compositionally biased region" description="Polar residues" evidence="1">
    <location>
        <begin position="1"/>
        <end position="20"/>
    </location>
</feature>
<dbReference type="Proteomes" id="UP000054047">
    <property type="component" value="Unassembled WGS sequence"/>
</dbReference>
<evidence type="ECO:0000256" key="1">
    <source>
        <dbReference type="SAM" id="MobiDB-lite"/>
    </source>
</evidence>
<dbReference type="EMBL" id="KN768681">
    <property type="protein sequence ID" value="KIH46696.1"/>
    <property type="molecule type" value="Genomic_DNA"/>
</dbReference>
<keyword evidence="3" id="KW-1185">Reference proteome</keyword>
<dbReference type="InterPro" id="IPR044399">
    <property type="entry name" value="Mb-like_M"/>
</dbReference>
<evidence type="ECO:0000313" key="3">
    <source>
        <dbReference type="Proteomes" id="UP000054047"/>
    </source>
</evidence>
<dbReference type="CDD" id="cd01040">
    <property type="entry name" value="Mb-like"/>
    <property type="match status" value="1"/>
</dbReference>
<protein>
    <recommendedName>
        <fullName evidence="4">Globin</fullName>
    </recommendedName>
</protein>
<reference evidence="2 3" key="1">
    <citation type="submission" date="2013-12" db="EMBL/GenBank/DDBJ databases">
        <title>Draft genome of the parsitic nematode Ancylostoma duodenale.</title>
        <authorList>
            <person name="Mitreva M."/>
        </authorList>
    </citation>
    <scope>NUCLEOTIDE SEQUENCE [LARGE SCALE GENOMIC DNA]</scope>
    <source>
        <strain evidence="2 3">Zhejiang</strain>
    </source>
</reference>
<dbReference type="InterPro" id="IPR009050">
    <property type="entry name" value="Globin-like_sf"/>
</dbReference>
<dbReference type="InterPro" id="IPR012292">
    <property type="entry name" value="Globin/Proto"/>
</dbReference>
<dbReference type="AlphaFoldDB" id="A0A0C2FPB9"/>
<dbReference type="Gene3D" id="1.10.490.10">
    <property type="entry name" value="Globins"/>
    <property type="match status" value="1"/>
</dbReference>
<sequence length="172" mass="19588">MDRQLSITDASSSQDTSPKKAQQLCLSYKHRKLLRATFQQMNSGGAFLKLMEQVFRRLEAKYPDISLKKVALFEKIMDNLSDDTQLMVIRQHGEKHAQMKESGMSGGMIESFGEIAVAVIASQDYIKYNHDAVKAWRLLLAYITDEMMVGFERLSRISDRRSSTVSSCPKRT</sequence>
<accession>A0A0C2FPB9</accession>
<proteinExistence type="predicted"/>
<feature type="region of interest" description="Disordered" evidence="1">
    <location>
        <begin position="1"/>
        <end position="21"/>
    </location>
</feature>
<gene>
    <name evidence="2" type="ORF">ANCDUO_23249</name>
</gene>
<organism evidence="2 3">
    <name type="scientific">Ancylostoma duodenale</name>
    <dbReference type="NCBI Taxonomy" id="51022"/>
    <lineage>
        <taxon>Eukaryota</taxon>
        <taxon>Metazoa</taxon>
        <taxon>Ecdysozoa</taxon>
        <taxon>Nematoda</taxon>
        <taxon>Chromadorea</taxon>
        <taxon>Rhabditida</taxon>
        <taxon>Rhabditina</taxon>
        <taxon>Rhabditomorpha</taxon>
        <taxon>Strongyloidea</taxon>
        <taxon>Ancylostomatidae</taxon>
        <taxon>Ancylostomatinae</taxon>
        <taxon>Ancylostoma</taxon>
    </lineage>
</organism>